<dbReference type="AlphaFoldDB" id="A0A9J6ZP22"/>
<evidence type="ECO:0000256" key="1">
    <source>
        <dbReference type="ARBA" id="ARBA00001478"/>
    </source>
</evidence>
<dbReference type="EMBL" id="CP098400">
    <property type="protein sequence ID" value="URW79658.1"/>
    <property type="molecule type" value="Genomic_DNA"/>
</dbReference>
<dbReference type="InterPro" id="IPR013534">
    <property type="entry name" value="Starch_synth_cat_dom"/>
</dbReference>
<reference evidence="6" key="2">
    <citation type="submission" date="2022-06" db="EMBL/GenBank/DDBJ databases">
        <title>Xiashengella guii gen. nov. sp. nov., a bacterium isolated form anaerobic digestion tank.</title>
        <authorList>
            <person name="Huang H."/>
        </authorList>
    </citation>
    <scope>NUCLEOTIDE SEQUENCE</scope>
    <source>
        <strain evidence="6">Ai-910</strain>
    </source>
</reference>
<sequence length="266" mass="30397">MEKSKVLFISQEITPFLPENEQSVLARNLPQGIQERGKEIRTFMPRFGSINERRNQLHEVIRLSGMNLIINDTDHPLIIKVASLQAARMQVYFIDNDDYFQRKYTTADDDGTEFADNDERALFFARGVLETIKKLRWAPDVVHCNGWFTALAPVLIKKTMHDDPFFSKAKVVYTLYNDAFTQPLDKGIKAKIKAMGVSEKDLKLLEDPTYASLSKLAINMSDGVIKASSIVDPDVEKYAKECGKPFLDYQGEEDYVDAYNDFYDAL</sequence>
<keyword evidence="3" id="KW-0328">Glycosyltransferase</keyword>
<dbReference type="PANTHER" id="PTHR45825:SF11">
    <property type="entry name" value="ALPHA AMYLASE DOMAIN-CONTAINING PROTEIN"/>
    <property type="match status" value="1"/>
</dbReference>
<name>A0A9J6ZP22_9BACT</name>
<evidence type="ECO:0000313" key="6">
    <source>
        <dbReference type="EMBL" id="URW79658.1"/>
    </source>
</evidence>
<dbReference type="Gene3D" id="3.40.50.2000">
    <property type="entry name" value="Glycogen Phosphorylase B"/>
    <property type="match status" value="1"/>
</dbReference>
<accession>A0A9J6ZP22</accession>
<evidence type="ECO:0000259" key="5">
    <source>
        <dbReference type="Pfam" id="PF08323"/>
    </source>
</evidence>
<dbReference type="GO" id="GO:0009011">
    <property type="term" value="F:alpha-1,4-glucan glucosyltransferase (ADP-glucose donor) activity"/>
    <property type="evidence" value="ECO:0007669"/>
    <property type="project" value="UniProtKB-EC"/>
</dbReference>
<evidence type="ECO:0000313" key="7">
    <source>
        <dbReference type="Proteomes" id="UP001056426"/>
    </source>
</evidence>
<organism evidence="6 7">
    <name type="scientific">Xiashengella succiniciproducens</name>
    <dbReference type="NCBI Taxonomy" id="2949635"/>
    <lineage>
        <taxon>Bacteria</taxon>
        <taxon>Pseudomonadati</taxon>
        <taxon>Bacteroidota</taxon>
        <taxon>Bacteroidia</taxon>
        <taxon>Marinilabiliales</taxon>
        <taxon>Marinilabiliaceae</taxon>
        <taxon>Xiashengella</taxon>
    </lineage>
</organism>
<evidence type="ECO:0000256" key="4">
    <source>
        <dbReference type="ARBA" id="ARBA00022679"/>
    </source>
</evidence>
<evidence type="ECO:0000256" key="3">
    <source>
        <dbReference type="ARBA" id="ARBA00022676"/>
    </source>
</evidence>
<dbReference type="SUPFAM" id="SSF53756">
    <property type="entry name" value="UDP-Glycosyltransferase/glycogen phosphorylase"/>
    <property type="match status" value="1"/>
</dbReference>
<dbReference type="Pfam" id="PF08323">
    <property type="entry name" value="Glyco_transf_5"/>
    <property type="match status" value="1"/>
</dbReference>
<keyword evidence="7" id="KW-1185">Reference proteome</keyword>
<evidence type="ECO:0000256" key="2">
    <source>
        <dbReference type="ARBA" id="ARBA00012588"/>
    </source>
</evidence>
<keyword evidence="4" id="KW-0808">Transferase</keyword>
<comment type="catalytic activity">
    <reaction evidence="1">
        <text>[(1-&gt;4)-alpha-D-glucosyl](n) + ADP-alpha-D-glucose = [(1-&gt;4)-alpha-D-glucosyl](n+1) + ADP + H(+)</text>
        <dbReference type="Rhea" id="RHEA:18189"/>
        <dbReference type="Rhea" id="RHEA-COMP:9584"/>
        <dbReference type="Rhea" id="RHEA-COMP:9587"/>
        <dbReference type="ChEBI" id="CHEBI:15378"/>
        <dbReference type="ChEBI" id="CHEBI:15444"/>
        <dbReference type="ChEBI" id="CHEBI:57498"/>
        <dbReference type="ChEBI" id="CHEBI:456216"/>
        <dbReference type="EC" id="2.4.1.21"/>
    </reaction>
</comment>
<feature type="domain" description="Starch synthase catalytic" evidence="5">
    <location>
        <begin position="5"/>
        <end position="229"/>
    </location>
</feature>
<dbReference type="PANTHER" id="PTHR45825">
    <property type="entry name" value="GRANULE-BOUND STARCH SYNTHASE 1, CHLOROPLASTIC/AMYLOPLASTIC"/>
    <property type="match status" value="1"/>
</dbReference>
<dbReference type="KEGG" id="alkq:M9189_12450"/>
<proteinExistence type="predicted"/>
<dbReference type="RefSeq" id="WP_250723681.1">
    <property type="nucleotide sequence ID" value="NZ_CP098400.1"/>
</dbReference>
<reference evidence="6" key="1">
    <citation type="submission" date="2022-05" db="EMBL/GenBank/DDBJ databases">
        <authorList>
            <person name="Sun X."/>
        </authorList>
    </citation>
    <scope>NUCLEOTIDE SEQUENCE</scope>
    <source>
        <strain evidence="6">Ai-910</strain>
    </source>
</reference>
<protein>
    <recommendedName>
        <fullName evidence="2">starch synthase</fullName>
        <ecNumber evidence="2">2.4.1.21</ecNumber>
    </recommendedName>
</protein>
<gene>
    <name evidence="6" type="ORF">M9189_12450</name>
</gene>
<dbReference type="EC" id="2.4.1.21" evidence="2"/>
<dbReference type="Proteomes" id="UP001056426">
    <property type="component" value="Chromosome"/>
</dbReference>